<keyword evidence="2" id="KW-1185">Reference proteome</keyword>
<dbReference type="AlphaFoldDB" id="A0AAW1D488"/>
<comment type="caution">
    <text evidence="1">The sequence shown here is derived from an EMBL/GenBank/DDBJ whole genome shotgun (WGS) entry which is preliminary data.</text>
</comment>
<accession>A0AAW1D488</accession>
<dbReference type="Proteomes" id="UP001461498">
    <property type="component" value="Unassembled WGS sequence"/>
</dbReference>
<gene>
    <name evidence="1" type="ORF">O3M35_010423</name>
</gene>
<evidence type="ECO:0000313" key="1">
    <source>
        <dbReference type="EMBL" id="KAK9503973.1"/>
    </source>
</evidence>
<reference evidence="1 2" key="1">
    <citation type="submission" date="2022-12" db="EMBL/GenBank/DDBJ databases">
        <title>Chromosome-level genome assembly of true bugs.</title>
        <authorList>
            <person name="Ma L."/>
            <person name="Li H."/>
        </authorList>
    </citation>
    <scope>NUCLEOTIDE SEQUENCE [LARGE SCALE GENOMIC DNA]</scope>
    <source>
        <strain evidence="1">Lab_2022b</strain>
    </source>
</reference>
<protein>
    <submittedName>
        <fullName evidence="1">Uncharacterized protein</fullName>
    </submittedName>
</protein>
<name>A0AAW1D488_9HEMI</name>
<organism evidence="1 2">
    <name type="scientific">Rhynocoris fuscipes</name>
    <dbReference type="NCBI Taxonomy" id="488301"/>
    <lineage>
        <taxon>Eukaryota</taxon>
        <taxon>Metazoa</taxon>
        <taxon>Ecdysozoa</taxon>
        <taxon>Arthropoda</taxon>
        <taxon>Hexapoda</taxon>
        <taxon>Insecta</taxon>
        <taxon>Pterygota</taxon>
        <taxon>Neoptera</taxon>
        <taxon>Paraneoptera</taxon>
        <taxon>Hemiptera</taxon>
        <taxon>Heteroptera</taxon>
        <taxon>Panheteroptera</taxon>
        <taxon>Cimicomorpha</taxon>
        <taxon>Reduviidae</taxon>
        <taxon>Harpactorinae</taxon>
        <taxon>Harpactorini</taxon>
        <taxon>Rhynocoris</taxon>
    </lineage>
</organism>
<evidence type="ECO:0000313" key="2">
    <source>
        <dbReference type="Proteomes" id="UP001461498"/>
    </source>
</evidence>
<proteinExistence type="predicted"/>
<sequence>MFFLTYTSLNGNIHFVSSCIQSYNIIFSVCLCVCDKLVKISKPVAVILMQRFAFSTTSRQADNIKISDQSDQHLVCSLY</sequence>
<dbReference type="EMBL" id="JAPXFL010000007">
    <property type="protein sequence ID" value="KAK9503973.1"/>
    <property type="molecule type" value="Genomic_DNA"/>
</dbReference>